<dbReference type="GO" id="GO:0051607">
    <property type="term" value="P:defense response to virus"/>
    <property type="evidence" value="ECO:0007669"/>
    <property type="project" value="UniProtKB-KW"/>
</dbReference>
<dbReference type="Pfam" id="PF00143">
    <property type="entry name" value="Interferon"/>
    <property type="match status" value="1"/>
</dbReference>
<dbReference type="CDD" id="cd00095">
    <property type="entry name" value="IFab"/>
    <property type="match status" value="1"/>
</dbReference>
<dbReference type="Gene3D" id="1.20.1250.10">
    <property type="match status" value="1"/>
</dbReference>
<dbReference type="PANTHER" id="PTHR11691">
    <property type="entry name" value="TYPE I INTERFERON"/>
    <property type="match status" value="1"/>
</dbReference>
<keyword evidence="7" id="KW-0812">Transmembrane</keyword>
<dbReference type="PANTHER" id="PTHR11691:SF37">
    <property type="entry name" value="INTERFERON OMEGA-1"/>
    <property type="match status" value="1"/>
</dbReference>
<proteinExistence type="inferred from homology"/>
<evidence type="ECO:0000313" key="8">
    <source>
        <dbReference type="EMBL" id="CAB0000513.1"/>
    </source>
</evidence>
<feature type="transmembrane region" description="Helical" evidence="7">
    <location>
        <begin position="34"/>
        <end position="55"/>
    </location>
</feature>
<evidence type="ECO:0000256" key="1">
    <source>
        <dbReference type="ARBA" id="ARBA00004613"/>
    </source>
</evidence>
<protein>
    <submittedName>
        <fullName evidence="8">Interferon 1BH2</fullName>
    </submittedName>
</protein>
<accession>A0A7R8C3U7</accession>
<keyword evidence="2 6" id="KW-0202">Cytokine</keyword>
<dbReference type="InterPro" id="IPR009079">
    <property type="entry name" value="4_helix_cytokine-like_core"/>
</dbReference>
<comment type="similarity">
    <text evidence="6">Belongs to the alpha/beta interferon family.</text>
</comment>
<evidence type="ECO:0000256" key="4">
    <source>
        <dbReference type="ARBA" id="ARBA00023118"/>
    </source>
</evidence>
<dbReference type="AlphaFoldDB" id="A0A7R8C3U7"/>
<organism evidence="8">
    <name type="scientific">Dasypus novemcinctus</name>
    <name type="common">Nine-banded armadillo</name>
    <dbReference type="NCBI Taxonomy" id="9361"/>
    <lineage>
        <taxon>Eukaryota</taxon>
        <taxon>Metazoa</taxon>
        <taxon>Chordata</taxon>
        <taxon>Craniata</taxon>
        <taxon>Vertebrata</taxon>
        <taxon>Euteleostomi</taxon>
        <taxon>Mammalia</taxon>
        <taxon>Eutheria</taxon>
        <taxon>Xenarthra</taxon>
        <taxon>Cingulata</taxon>
        <taxon>Dasypodidae</taxon>
        <taxon>Dasypus</taxon>
    </lineage>
</organism>
<reference evidence="8" key="1">
    <citation type="journal article" date="2020" name="Genomics">
        <title>Comparative genomic analysis of eutherian interferon genes.</title>
        <authorList>
            <person name="Premzl M."/>
        </authorList>
    </citation>
    <scope>NUCLEOTIDE SEQUENCE</scope>
</reference>
<keyword evidence="3" id="KW-0964">Secreted</keyword>
<comment type="subcellular location">
    <subcellularLocation>
        <location evidence="1">Secreted</location>
    </subcellularLocation>
</comment>
<dbReference type="PROSITE" id="PS00252">
    <property type="entry name" value="INTERFERON_A_B_D"/>
    <property type="match status" value="1"/>
</dbReference>
<keyword evidence="5" id="KW-1015">Disulfide bond</keyword>
<keyword evidence="7" id="KW-0472">Membrane</keyword>
<keyword evidence="4 6" id="KW-0051">Antiviral defense</keyword>
<gene>
    <name evidence="8" type="primary">IF1BH2</name>
</gene>
<dbReference type="FunFam" id="1.20.1250.10:FF:000001">
    <property type="entry name" value="Interferon alpha"/>
    <property type="match status" value="1"/>
</dbReference>
<evidence type="ECO:0000256" key="2">
    <source>
        <dbReference type="ARBA" id="ARBA00022514"/>
    </source>
</evidence>
<keyword evidence="7" id="KW-1133">Transmembrane helix</keyword>
<dbReference type="GO" id="GO:0005125">
    <property type="term" value="F:cytokine activity"/>
    <property type="evidence" value="ECO:0007669"/>
    <property type="project" value="UniProtKB-KW"/>
</dbReference>
<evidence type="ECO:0000256" key="6">
    <source>
        <dbReference type="RuleBase" id="RU000436"/>
    </source>
</evidence>
<dbReference type="EMBL" id="LR761260">
    <property type="protein sequence ID" value="CAB0000513.1"/>
    <property type="molecule type" value="Genomic_DNA"/>
</dbReference>
<evidence type="ECO:0000256" key="7">
    <source>
        <dbReference type="SAM" id="Phobius"/>
    </source>
</evidence>
<dbReference type="GO" id="GO:0005615">
    <property type="term" value="C:extracellular space"/>
    <property type="evidence" value="ECO:0007669"/>
    <property type="project" value="UniProtKB-KW"/>
</dbReference>
<dbReference type="PRINTS" id="PR00266">
    <property type="entry name" value="INTERFERONAB"/>
</dbReference>
<dbReference type="InterPro" id="IPR000471">
    <property type="entry name" value="Interferon_alpha/beta/delta"/>
</dbReference>
<dbReference type="GO" id="GO:0005126">
    <property type="term" value="F:cytokine receptor binding"/>
    <property type="evidence" value="ECO:0007669"/>
    <property type="project" value="InterPro"/>
</dbReference>
<evidence type="ECO:0000256" key="5">
    <source>
        <dbReference type="ARBA" id="ARBA00023157"/>
    </source>
</evidence>
<dbReference type="SMART" id="SM00076">
    <property type="entry name" value="IFabd"/>
    <property type="match status" value="1"/>
</dbReference>
<name>A0A7R8C3U7_DASNO</name>
<evidence type="ECO:0000256" key="3">
    <source>
        <dbReference type="ARBA" id="ARBA00022525"/>
    </source>
</evidence>
<sequence length="227" mass="26256">MKICVFSIQVAHKEESPQRTWSKSSQSRTSTRRVFAWNLPMAFPVSSLVVLMMIFSSPIGSFSCGLPQSLDVRKQETFTVLSQMGTISLLSCLKDRTDFRFPQEMMDGSQVQKAQAMSVLHEMLQQIFHLFHTEGSSAAWNTTLLDQLRSGLHRQLEDLETCLLQEMGEEDSVLAMEGPTLAVRRYFQRIRVYLQKKKHSDCAWEVVRVEIRRCFLFINVLTRELRK</sequence>
<dbReference type="SUPFAM" id="SSF47266">
    <property type="entry name" value="4-helical cytokines"/>
    <property type="match status" value="1"/>
</dbReference>